<dbReference type="GO" id="GO:0006974">
    <property type="term" value="P:DNA damage response"/>
    <property type="evidence" value="ECO:0007669"/>
    <property type="project" value="UniProtKB-ARBA"/>
</dbReference>
<protein>
    <submittedName>
        <fullName evidence="3">DgyrCDS8067</fullName>
    </submittedName>
</protein>
<gene>
    <name evidence="3" type="ORF">DGYR_LOCUS7706</name>
</gene>
<dbReference type="OrthoDB" id="20772at2759"/>
<dbReference type="InterPro" id="IPR006640">
    <property type="entry name" value="SprT-like_domain"/>
</dbReference>
<feature type="region of interest" description="Disordered" evidence="1">
    <location>
        <begin position="229"/>
        <end position="253"/>
    </location>
</feature>
<evidence type="ECO:0000313" key="4">
    <source>
        <dbReference type="Proteomes" id="UP000549394"/>
    </source>
</evidence>
<keyword evidence="4" id="KW-1185">Reference proteome</keyword>
<dbReference type="SMART" id="SM00731">
    <property type="entry name" value="SprT"/>
    <property type="match status" value="1"/>
</dbReference>
<dbReference type="PANTHER" id="PTHR23099:SF0">
    <property type="entry name" value="GERM CELL NUCLEAR ACIDIC PROTEIN"/>
    <property type="match status" value="1"/>
</dbReference>
<dbReference type="Pfam" id="PF10263">
    <property type="entry name" value="SprT-like"/>
    <property type="match status" value="1"/>
</dbReference>
<dbReference type="PANTHER" id="PTHR23099">
    <property type="entry name" value="TRANSCRIPTIONAL REGULATOR"/>
    <property type="match status" value="1"/>
</dbReference>
<evidence type="ECO:0000256" key="1">
    <source>
        <dbReference type="SAM" id="MobiDB-lite"/>
    </source>
</evidence>
<accession>A0A7I8VT29</accession>
<dbReference type="Proteomes" id="UP000549394">
    <property type="component" value="Unassembled WGS sequence"/>
</dbReference>
<organism evidence="3 4">
    <name type="scientific">Dimorphilus gyrociliatus</name>
    <dbReference type="NCBI Taxonomy" id="2664684"/>
    <lineage>
        <taxon>Eukaryota</taxon>
        <taxon>Metazoa</taxon>
        <taxon>Spiralia</taxon>
        <taxon>Lophotrochozoa</taxon>
        <taxon>Annelida</taxon>
        <taxon>Polychaeta</taxon>
        <taxon>Polychaeta incertae sedis</taxon>
        <taxon>Dinophilidae</taxon>
        <taxon>Dimorphilus</taxon>
    </lineage>
</organism>
<evidence type="ECO:0000313" key="3">
    <source>
        <dbReference type="EMBL" id="CAD5119461.1"/>
    </source>
</evidence>
<sequence length="637" mass="73681">MDENKNTRVRKRVFKRTATPTFSPLTSEDRDRISVLNNHKDQRFVNKEQRRLSKSPEDVYEFQSPGSPVRKAIRKRTFKRHIPKEITYNYRGVYADISPDRFNNQYDQNETFEIISKSHRRVSADQTIDSVNGTFTQLNVPCSSFIDNLKERGEEYKENLPCVDSEKLRGDFSNVFVKESLASKISKKDGKENVLQMTISSEVNLIDPISKKLKGRRISLRKDILENHPVNELNRDPGSSDKKSKKLPESINNDSDADIQFHIRQNVRKIDINDVKDNLYDKVTKSDCNKVIKSAKQKYGQAYQENYLDNKADEIGNSISNSSDEETELQKKDSHGDITNLIKCNDSESDGEDLEVFQERQAAVKSKSRREIRKSTAKTVIDQAKYHSFILSLSEEVDESEKKRHPEAIRYVKDFQKNKNELAKTLFQEFNNKIFDGKLPVTMDIRWNKRLSTTAGYCKYTINRTTNAHKACIELSDKVCDSSHRLRDILLHEMCHAAVWILNKRKESHGPNWKGWADLSSLVYPEIPRVDVAHNYAIVKKFLYICMNCNYHISRHSKSIDENAPCKKCGVGDLKLERNPAYSSIRKQRAREPSSGLQPFALFLKENYRTVRQQRGSHSDTMKALSEKFKKSKLSIS</sequence>
<feature type="compositionally biased region" description="Basic and acidic residues" evidence="1">
    <location>
        <begin position="233"/>
        <end position="248"/>
    </location>
</feature>
<feature type="domain" description="SprT-like" evidence="2">
    <location>
        <begin position="420"/>
        <end position="576"/>
    </location>
</feature>
<reference evidence="3 4" key="1">
    <citation type="submission" date="2020-08" db="EMBL/GenBank/DDBJ databases">
        <authorList>
            <person name="Hejnol A."/>
        </authorList>
    </citation>
    <scope>NUCLEOTIDE SEQUENCE [LARGE SCALE GENOMIC DNA]</scope>
</reference>
<name>A0A7I8VT29_9ANNE</name>
<evidence type="ECO:0000259" key="2">
    <source>
        <dbReference type="SMART" id="SM00731"/>
    </source>
</evidence>
<comment type="caution">
    <text evidence="3">The sequence shown here is derived from an EMBL/GenBank/DDBJ whole genome shotgun (WGS) entry which is preliminary data.</text>
</comment>
<dbReference type="GO" id="GO:0005634">
    <property type="term" value="C:nucleus"/>
    <property type="evidence" value="ECO:0007669"/>
    <property type="project" value="TreeGrafter"/>
</dbReference>
<dbReference type="EMBL" id="CAJFCJ010000010">
    <property type="protein sequence ID" value="CAD5119461.1"/>
    <property type="molecule type" value="Genomic_DNA"/>
</dbReference>
<dbReference type="AlphaFoldDB" id="A0A7I8VT29"/>
<proteinExistence type="predicted"/>
<feature type="region of interest" description="Disordered" evidence="1">
    <location>
        <begin position="314"/>
        <end position="334"/>
    </location>
</feature>